<evidence type="ECO:0000313" key="9">
    <source>
        <dbReference type="EMBL" id="MFC3205400.1"/>
    </source>
</evidence>
<dbReference type="PANTHER" id="PTHR43163">
    <property type="entry name" value="DIPEPTIDE TRANSPORT SYSTEM PERMEASE PROTEIN DPPB-RELATED"/>
    <property type="match status" value="1"/>
</dbReference>
<feature type="transmembrane region" description="Helical" evidence="7">
    <location>
        <begin position="9"/>
        <end position="27"/>
    </location>
</feature>
<accession>A0ABV7K5Q4</accession>
<comment type="similarity">
    <text evidence="7">Belongs to the binding-protein-dependent transport system permease family.</text>
</comment>
<feature type="transmembrane region" description="Helical" evidence="7">
    <location>
        <begin position="106"/>
        <end position="128"/>
    </location>
</feature>
<evidence type="ECO:0000256" key="3">
    <source>
        <dbReference type="ARBA" id="ARBA00022475"/>
    </source>
</evidence>
<dbReference type="InterPro" id="IPR000515">
    <property type="entry name" value="MetI-like"/>
</dbReference>
<sequence length="316" mass="34914">MLRLIARRVAQMLLIMATVSLILFAIFDSDQFRKRVAISELGGFGVATLSEQDYQNWLENKGLNAPFLLRYGEWLGKLAQGDFGRSLEKNVEVSTLLSERLFNTSVLAFSVLLIMVPVSLLLGVLAGMDEGSLLDRIISIGAVISTSIPQIATAVLLTVVLALGLGWVPAKSAMVDGFNFRQLALPLLTLLIYDIGYVVRMTRASMAEVMTSHYIRTAVLKGLPYWRVIMKHALRNALIVPFTLIFLQLNWLLSEVVVVEVFFQYAGFGRMLFDAAVYGDIAVVQAATLVAVGVAVFSQLMSDIVYMVLNPRVRFA</sequence>
<keyword evidence="3" id="KW-1003">Cell membrane</keyword>
<dbReference type="CDD" id="cd06261">
    <property type="entry name" value="TM_PBP2"/>
    <property type="match status" value="1"/>
</dbReference>
<keyword evidence="5 7" id="KW-1133">Transmembrane helix</keyword>
<feature type="transmembrane region" description="Helical" evidence="7">
    <location>
        <begin position="180"/>
        <end position="199"/>
    </location>
</feature>
<keyword evidence="10" id="KW-1185">Reference proteome</keyword>
<comment type="subcellular location">
    <subcellularLocation>
        <location evidence="1 7">Cell membrane</location>
        <topology evidence="1 7">Multi-pass membrane protein</topology>
    </subcellularLocation>
</comment>
<feature type="transmembrane region" description="Helical" evidence="7">
    <location>
        <begin position="237"/>
        <end position="263"/>
    </location>
</feature>
<evidence type="ECO:0000256" key="1">
    <source>
        <dbReference type="ARBA" id="ARBA00004651"/>
    </source>
</evidence>
<name>A0ABV7K5Q4_9HYPH</name>
<gene>
    <name evidence="9" type="ORF">ACFOHJ_04185</name>
</gene>
<keyword evidence="2 7" id="KW-0813">Transport</keyword>
<dbReference type="Proteomes" id="UP001595583">
    <property type="component" value="Unassembled WGS sequence"/>
</dbReference>
<evidence type="ECO:0000256" key="5">
    <source>
        <dbReference type="ARBA" id="ARBA00022989"/>
    </source>
</evidence>
<dbReference type="SUPFAM" id="SSF161098">
    <property type="entry name" value="MetI-like"/>
    <property type="match status" value="1"/>
</dbReference>
<reference evidence="10" key="1">
    <citation type="journal article" date="2019" name="Int. J. Syst. Evol. Microbiol.">
        <title>The Global Catalogue of Microorganisms (GCM) 10K type strain sequencing project: providing services to taxonomists for standard genome sequencing and annotation.</title>
        <authorList>
            <consortium name="The Broad Institute Genomics Platform"/>
            <consortium name="The Broad Institute Genome Sequencing Center for Infectious Disease"/>
            <person name="Wu L."/>
            <person name="Ma J."/>
        </authorList>
    </citation>
    <scope>NUCLEOTIDE SEQUENCE [LARGE SCALE GENOMIC DNA]</scope>
    <source>
        <strain evidence="10">KCTC 52165</strain>
    </source>
</reference>
<dbReference type="PROSITE" id="PS50928">
    <property type="entry name" value="ABC_TM1"/>
    <property type="match status" value="1"/>
</dbReference>
<dbReference type="InterPro" id="IPR035906">
    <property type="entry name" value="MetI-like_sf"/>
</dbReference>
<dbReference type="Pfam" id="PF00528">
    <property type="entry name" value="BPD_transp_1"/>
    <property type="match status" value="1"/>
</dbReference>
<evidence type="ECO:0000313" key="10">
    <source>
        <dbReference type="Proteomes" id="UP001595583"/>
    </source>
</evidence>
<proteinExistence type="inferred from homology"/>
<dbReference type="RefSeq" id="WP_378218833.1">
    <property type="nucleotide sequence ID" value="NZ_JBHRTK010000004.1"/>
</dbReference>
<evidence type="ECO:0000259" key="8">
    <source>
        <dbReference type="PROSITE" id="PS50928"/>
    </source>
</evidence>
<feature type="transmembrane region" description="Helical" evidence="7">
    <location>
        <begin position="283"/>
        <end position="309"/>
    </location>
</feature>
<feature type="transmembrane region" description="Helical" evidence="7">
    <location>
        <begin position="140"/>
        <end position="168"/>
    </location>
</feature>
<evidence type="ECO:0000256" key="7">
    <source>
        <dbReference type="RuleBase" id="RU363032"/>
    </source>
</evidence>
<organism evidence="9 10">
    <name type="scientific">Aquamicrobium soli</name>
    <dbReference type="NCBI Taxonomy" id="1811518"/>
    <lineage>
        <taxon>Bacteria</taxon>
        <taxon>Pseudomonadati</taxon>
        <taxon>Pseudomonadota</taxon>
        <taxon>Alphaproteobacteria</taxon>
        <taxon>Hyphomicrobiales</taxon>
        <taxon>Phyllobacteriaceae</taxon>
        <taxon>Aquamicrobium</taxon>
    </lineage>
</organism>
<evidence type="ECO:0000256" key="4">
    <source>
        <dbReference type="ARBA" id="ARBA00022692"/>
    </source>
</evidence>
<evidence type="ECO:0000256" key="2">
    <source>
        <dbReference type="ARBA" id="ARBA00022448"/>
    </source>
</evidence>
<dbReference type="EMBL" id="JBHRTK010000004">
    <property type="protein sequence ID" value="MFC3205400.1"/>
    <property type="molecule type" value="Genomic_DNA"/>
</dbReference>
<feature type="domain" description="ABC transmembrane type-1" evidence="8">
    <location>
        <begin position="101"/>
        <end position="302"/>
    </location>
</feature>
<dbReference type="PANTHER" id="PTHR43163:SF3">
    <property type="entry name" value="PEPTIDE ABC TRANSPORTER PERMEASE PROTEIN"/>
    <property type="match status" value="1"/>
</dbReference>
<keyword evidence="6 7" id="KW-0472">Membrane</keyword>
<dbReference type="Gene3D" id="1.10.3720.10">
    <property type="entry name" value="MetI-like"/>
    <property type="match status" value="1"/>
</dbReference>
<keyword evidence="4 7" id="KW-0812">Transmembrane</keyword>
<protein>
    <submittedName>
        <fullName evidence="9">ABC transporter permease</fullName>
    </submittedName>
</protein>
<evidence type="ECO:0000256" key="6">
    <source>
        <dbReference type="ARBA" id="ARBA00023136"/>
    </source>
</evidence>
<comment type="caution">
    <text evidence="9">The sequence shown here is derived from an EMBL/GenBank/DDBJ whole genome shotgun (WGS) entry which is preliminary data.</text>
</comment>